<dbReference type="GO" id="GO:0005911">
    <property type="term" value="C:cell-cell junction"/>
    <property type="evidence" value="ECO:0007669"/>
    <property type="project" value="TreeGrafter"/>
</dbReference>
<gene>
    <name evidence="8" type="ORF">MCOR_28158</name>
</gene>
<dbReference type="InterPro" id="IPR036179">
    <property type="entry name" value="Ig-like_dom_sf"/>
</dbReference>
<dbReference type="InterPro" id="IPR051275">
    <property type="entry name" value="Cell_adhesion_signaling"/>
</dbReference>
<feature type="domain" description="Ig-like" evidence="7">
    <location>
        <begin position="75"/>
        <end position="162"/>
    </location>
</feature>
<reference evidence="8 9" key="1">
    <citation type="submission" date="2020-06" db="EMBL/GenBank/DDBJ databases">
        <authorList>
            <person name="Li R."/>
            <person name="Bekaert M."/>
        </authorList>
    </citation>
    <scope>NUCLEOTIDE SEQUENCE [LARGE SCALE GENOMIC DNA]</scope>
    <source>
        <strain evidence="9">wild</strain>
    </source>
</reference>
<dbReference type="InterPro" id="IPR007110">
    <property type="entry name" value="Ig-like_dom"/>
</dbReference>
<dbReference type="GO" id="GO:0098609">
    <property type="term" value="P:cell-cell adhesion"/>
    <property type="evidence" value="ECO:0007669"/>
    <property type="project" value="TreeGrafter"/>
</dbReference>
<keyword evidence="3" id="KW-1015">Disulfide bond</keyword>
<dbReference type="PANTHER" id="PTHR11640">
    <property type="entry name" value="NEPHRIN"/>
    <property type="match status" value="1"/>
</dbReference>
<feature type="transmembrane region" description="Helical" evidence="6">
    <location>
        <begin position="373"/>
        <end position="393"/>
    </location>
</feature>
<dbReference type="CDD" id="cd00096">
    <property type="entry name" value="Ig"/>
    <property type="match status" value="1"/>
</dbReference>
<feature type="domain" description="Ig-like" evidence="7">
    <location>
        <begin position="168"/>
        <end position="262"/>
    </location>
</feature>
<organism evidence="8 9">
    <name type="scientific">Mytilus coruscus</name>
    <name type="common">Sea mussel</name>
    <dbReference type="NCBI Taxonomy" id="42192"/>
    <lineage>
        <taxon>Eukaryota</taxon>
        <taxon>Metazoa</taxon>
        <taxon>Spiralia</taxon>
        <taxon>Lophotrochozoa</taxon>
        <taxon>Mollusca</taxon>
        <taxon>Bivalvia</taxon>
        <taxon>Autobranchia</taxon>
        <taxon>Pteriomorphia</taxon>
        <taxon>Mytilida</taxon>
        <taxon>Mytiloidea</taxon>
        <taxon>Mytilidae</taxon>
        <taxon>Mytilinae</taxon>
        <taxon>Mytilus</taxon>
    </lineage>
</organism>
<evidence type="ECO:0000256" key="5">
    <source>
        <dbReference type="ARBA" id="ARBA00023319"/>
    </source>
</evidence>
<dbReference type="SUPFAM" id="SSF48726">
    <property type="entry name" value="Immunoglobulin"/>
    <property type="match status" value="2"/>
</dbReference>
<sequence length="562" mass="63770">MDNGKDDQVPYSEGLDLNPKLDEAKFMVVGSYNTRVCNLQIKNFSKEEDGKYCCHHLVFATVYINVYNVAVKRPPSNLSITNEIFNNAIHAQAGRRLTLVCIVQSGVPPEILQWSHKGDILETGGPGMIKHTVLPSRKNNQHSLICSATNNLLLSPLTREIYLNVTYPPKVTVKYTLGPNYIEFTCNAAGEPNYYSFLQWIHESEFQQQIRMFNGTRSGILRVYRTKNPLKPYEDSGYYMCRVSNGIPNINGKTTQEGKTLVSFEGPPVYLLENMNVQYGTFGQETTVSIQIYSNTKLLLKKIRRNHAENDLESSIQEETVKGHIMFHGVKVMVSGTKLEFKIHMETAEDFNNYTIIISLTVTLENFSALQPIIVTVIIFVAVLGSVVACLVFRKKVGTCAPRQDLSDIDFSHEETQDTSVENQLYQLAEPVEFINELGRGRAMFRPIEDLPDLQMINHERNLVPDIELPNSLDISLENRRDLAEEPHVQINEPNLNYAEVIFHTKPTTNEIVVHGKEDRTIYSEIDHLKRADALPSSSESDSDDDFVYIEGIQNFLRKINV</sequence>
<evidence type="ECO:0000256" key="2">
    <source>
        <dbReference type="ARBA" id="ARBA00023136"/>
    </source>
</evidence>
<evidence type="ECO:0000259" key="7">
    <source>
        <dbReference type="PROSITE" id="PS50835"/>
    </source>
</evidence>
<comment type="subcellular location">
    <subcellularLocation>
        <location evidence="1">Membrane</location>
        <topology evidence="1">Single-pass type I membrane protein</topology>
    </subcellularLocation>
</comment>
<dbReference type="InterPro" id="IPR013783">
    <property type="entry name" value="Ig-like_fold"/>
</dbReference>
<evidence type="ECO:0000313" key="8">
    <source>
        <dbReference type="EMBL" id="CAC5393288.1"/>
    </source>
</evidence>
<dbReference type="OrthoDB" id="5857426at2759"/>
<proteinExistence type="predicted"/>
<dbReference type="PROSITE" id="PS50835">
    <property type="entry name" value="IG_LIKE"/>
    <property type="match status" value="2"/>
</dbReference>
<evidence type="ECO:0000256" key="4">
    <source>
        <dbReference type="ARBA" id="ARBA00023180"/>
    </source>
</evidence>
<accession>A0A6J8CA56</accession>
<protein>
    <submittedName>
        <fullName evidence="8">IGDCC4</fullName>
    </submittedName>
</protein>
<dbReference type="Gene3D" id="2.60.40.10">
    <property type="entry name" value="Immunoglobulins"/>
    <property type="match status" value="1"/>
</dbReference>
<keyword evidence="9" id="KW-1185">Reference proteome</keyword>
<evidence type="ECO:0000256" key="6">
    <source>
        <dbReference type="SAM" id="Phobius"/>
    </source>
</evidence>
<evidence type="ECO:0000256" key="3">
    <source>
        <dbReference type="ARBA" id="ARBA00023157"/>
    </source>
</evidence>
<keyword evidence="4" id="KW-0325">Glycoprotein</keyword>
<keyword evidence="6" id="KW-1133">Transmembrane helix</keyword>
<dbReference type="EMBL" id="CACVKT020005120">
    <property type="protein sequence ID" value="CAC5393288.1"/>
    <property type="molecule type" value="Genomic_DNA"/>
</dbReference>
<dbReference type="PANTHER" id="PTHR11640:SF136">
    <property type="entry name" value="NEPHRIN"/>
    <property type="match status" value="1"/>
</dbReference>
<dbReference type="GO" id="GO:0005886">
    <property type="term" value="C:plasma membrane"/>
    <property type="evidence" value="ECO:0007669"/>
    <property type="project" value="TreeGrafter"/>
</dbReference>
<keyword evidence="2 6" id="KW-0472">Membrane</keyword>
<dbReference type="AlphaFoldDB" id="A0A6J8CA56"/>
<keyword evidence="5" id="KW-0393">Immunoglobulin domain</keyword>
<evidence type="ECO:0000256" key="1">
    <source>
        <dbReference type="ARBA" id="ARBA00004479"/>
    </source>
</evidence>
<evidence type="ECO:0000313" key="9">
    <source>
        <dbReference type="Proteomes" id="UP000507470"/>
    </source>
</evidence>
<keyword evidence="6" id="KW-0812">Transmembrane</keyword>
<name>A0A6J8CA56_MYTCO</name>
<dbReference type="GO" id="GO:0050839">
    <property type="term" value="F:cell adhesion molecule binding"/>
    <property type="evidence" value="ECO:0007669"/>
    <property type="project" value="TreeGrafter"/>
</dbReference>
<dbReference type="Proteomes" id="UP000507470">
    <property type="component" value="Unassembled WGS sequence"/>
</dbReference>